<dbReference type="PANTHER" id="PTHR21040:SF8">
    <property type="entry name" value="BCDNA.GH04120"/>
    <property type="match status" value="1"/>
</dbReference>
<accession>A0ABN8ILV4</accession>
<dbReference type="InterPro" id="IPR017853">
    <property type="entry name" value="GH"/>
</dbReference>
<comment type="similarity">
    <text evidence="2">Belongs to the glycosyl hydrolase 20 family.</text>
</comment>
<proteinExistence type="inferred from homology"/>
<protein>
    <recommendedName>
        <fullName evidence="3">beta-N-acetylhexosaminidase</fullName>
        <ecNumber evidence="3">3.2.1.52</ecNumber>
    </recommendedName>
</protein>
<evidence type="ECO:0000256" key="3">
    <source>
        <dbReference type="ARBA" id="ARBA00012663"/>
    </source>
</evidence>
<organism evidence="6 7">
    <name type="scientific">Iphiclides podalirius</name>
    <name type="common">scarce swallowtail</name>
    <dbReference type="NCBI Taxonomy" id="110791"/>
    <lineage>
        <taxon>Eukaryota</taxon>
        <taxon>Metazoa</taxon>
        <taxon>Ecdysozoa</taxon>
        <taxon>Arthropoda</taxon>
        <taxon>Hexapoda</taxon>
        <taxon>Insecta</taxon>
        <taxon>Pterygota</taxon>
        <taxon>Neoptera</taxon>
        <taxon>Endopterygota</taxon>
        <taxon>Lepidoptera</taxon>
        <taxon>Glossata</taxon>
        <taxon>Ditrysia</taxon>
        <taxon>Papilionoidea</taxon>
        <taxon>Papilionidae</taxon>
        <taxon>Papilioninae</taxon>
        <taxon>Iphiclides</taxon>
    </lineage>
</organism>
<dbReference type="EMBL" id="OW152838">
    <property type="protein sequence ID" value="CAH2059400.1"/>
    <property type="molecule type" value="Genomic_DNA"/>
</dbReference>
<dbReference type="Gene3D" id="3.20.20.80">
    <property type="entry name" value="Glycosidases"/>
    <property type="match status" value="1"/>
</dbReference>
<feature type="domain" description="Glycoside hydrolase family 20 catalytic" evidence="5">
    <location>
        <begin position="61"/>
        <end position="165"/>
    </location>
</feature>
<evidence type="ECO:0000256" key="4">
    <source>
        <dbReference type="ARBA" id="ARBA00022801"/>
    </source>
</evidence>
<dbReference type="EC" id="3.2.1.52" evidence="3"/>
<evidence type="ECO:0000313" key="7">
    <source>
        <dbReference type="Proteomes" id="UP000837857"/>
    </source>
</evidence>
<dbReference type="InterPro" id="IPR015883">
    <property type="entry name" value="Glyco_hydro_20_cat"/>
</dbReference>
<comment type="catalytic activity">
    <reaction evidence="1">
        <text>Hydrolysis of terminal non-reducing N-acetyl-D-hexosamine residues in N-acetyl-beta-D-hexosaminides.</text>
        <dbReference type="EC" id="3.2.1.52"/>
    </reaction>
</comment>
<dbReference type="Pfam" id="PF00728">
    <property type="entry name" value="Glyco_hydro_20"/>
    <property type="match status" value="1"/>
</dbReference>
<dbReference type="InterPro" id="IPR038901">
    <property type="entry name" value="HEXDC-like"/>
</dbReference>
<dbReference type="SUPFAM" id="SSF51445">
    <property type="entry name" value="(Trans)glycosidases"/>
    <property type="match status" value="1"/>
</dbReference>
<evidence type="ECO:0000313" key="6">
    <source>
        <dbReference type="EMBL" id="CAH2059400.1"/>
    </source>
</evidence>
<sequence length="196" mass="22408">MRRTGVNLSKVVVHIDLKGAPPKLEYLTSLLPLFKDVGANALLLEYEDMFPYKGDIANLSSKYCYKEQELKEFIKFATNEGLEIIPLIQTFGHLEHALKLAEFKHLREITIYPDSICPSNAGSIILIDSMLKQIIGFHSSVVELKHIHVGCDEVFHINKCDQCRSRDNTDVGIYMSHLRRVTETRKNYYIKLLGVI</sequence>
<evidence type="ECO:0000259" key="5">
    <source>
        <dbReference type="Pfam" id="PF00728"/>
    </source>
</evidence>
<keyword evidence="4" id="KW-0378">Hydrolase</keyword>
<evidence type="ECO:0000256" key="2">
    <source>
        <dbReference type="ARBA" id="ARBA00006285"/>
    </source>
</evidence>
<dbReference type="PANTHER" id="PTHR21040">
    <property type="entry name" value="BCDNA.GH04120"/>
    <property type="match status" value="1"/>
</dbReference>
<name>A0ABN8ILV4_9NEOP</name>
<gene>
    <name evidence="6" type="ORF">IPOD504_LOCUS10852</name>
</gene>
<evidence type="ECO:0000256" key="1">
    <source>
        <dbReference type="ARBA" id="ARBA00001231"/>
    </source>
</evidence>
<reference evidence="6" key="1">
    <citation type="submission" date="2022-03" db="EMBL/GenBank/DDBJ databases">
        <authorList>
            <person name="Martin H S."/>
        </authorList>
    </citation>
    <scope>NUCLEOTIDE SEQUENCE</scope>
</reference>
<dbReference type="Proteomes" id="UP000837857">
    <property type="component" value="Chromosome 26"/>
</dbReference>
<keyword evidence="7" id="KW-1185">Reference proteome</keyword>
<feature type="non-terminal residue" evidence="6">
    <location>
        <position position="196"/>
    </location>
</feature>